<dbReference type="Proteomes" id="UP000807306">
    <property type="component" value="Unassembled WGS sequence"/>
</dbReference>
<dbReference type="Pfam" id="PF12689">
    <property type="entry name" value="Acid_PPase"/>
    <property type="match status" value="1"/>
</dbReference>
<accession>A0A9P6EA61</accession>
<evidence type="ECO:0000313" key="2">
    <source>
        <dbReference type="Proteomes" id="UP000807306"/>
    </source>
</evidence>
<dbReference type="OrthoDB" id="2662373at2759"/>
<dbReference type="EMBL" id="MU157886">
    <property type="protein sequence ID" value="KAF9525300.1"/>
    <property type="molecule type" value="Genomic_DNA"/>
</dbReference>
<keyword evidence="2" id="KW-1185">Reference proteome</keyword>
<dbReference type="InterPro" id="IPR023214">
    <property type="entry name" value="HAD_sf"/>
</dbReference>
<name>A0A9P6EA61_9AGAR</name>
<protein>
    <submittedName>
        <fullName evidence="1">Acid phosphatase-domain-containing protein</fullName>
    </submittedName>
</protein>
<dbReference type="Gene3D" id="3.40.50.1000">
    <property type="entry name" value="HAD superfamily/HAD-like"/>
    <property type="match status" value="1"/>
</dbReference>
<proteinExistence type="predicted"/>
<comment type="caution">
    <text evidence="1">The sequence shown here is derived from an EMBL/GenBank/DDBJ whole genome shotgun (WGS) entry which is preliminary data.</text>
</comment>
<evidence type="ECO:0000313" key="1">
    <source>
        <dbReference type="EMBL" id="KAF9525300.1"/>
    </source>
</evidence>
<dbReference type="InterPro" id="IPR010036">
    <property type="entry name" value="MDP_1_eu_arc"/>
</dbReference>
<dbReference type="PANTHER" id="PTHR17901">
    <property type="entry name" value="MAGNESIUM-DEPENDENT PHOSPHATASE 1 MDP1"/>
    <property type="match status" value="1"/>
</dbReference>
<organism evidence="1 2">
    <name type="scientific">Crepidotus variabilis</name>
    <dbReference type="NCBI Taxonomy" id="179855"/>
    <lineage>
        <taxon>Eukaryota</taxon>
        <taxon>Fungi</taxon>
        <taxon>Dikarya</taxon>
        <taxon>Basidiomycota</taxon>
        <taxon>Agaricomycotina</taxon>
        <taxon>Agaricomycetes</taxon>
        <taxon>Agaricomycetidae</taxon>
        <taxon>Agaricales</taxon>
        <taxon>Agaricineae</taxon>
        <taxon>Crepidotaceae</taxon>
        <taxon>Crepidotus</taxon>
    </lineage>
</organism>
<reference evidence="1" key="1">
    <citation type="submission" date="2020-11" db="EMBL/GenBank/DDBJ databases">
        <authorList>
            <consortium name="DOE Joint Genome Institute"/>
            <person name="Ahrendt S."/>
            <person name="Riley R."/>
            <person name="Andreopoulos W."/>
            <person name="Labutti K."/>
            <person name="Pangilinan J."/>
            <person name="Ruiz-Duenas F.J."/>
            <person name="Barrasa J.M."/>
            <person name="Sanchez-Garcia M."/>
            <person name="Camarero S."/>
            <person name="Miyauchi S."/>
            <person name="Serrano A."/>
            <person name="Linde D."/>
            <person name="Babiker R."/>
            <person name="Drula E."/>
            <person name="Ayuso-Fernandez I."/>
            <person name="Pacheco R."/>
            <person name="Padilla G."/>
            <person name="Ferreira P."/>
            <person name="Barriuso J."/>
            <person name="Kellner H."/>
            <person name="Castanera R."/>
            <person name="Alfaro M."/>
            <person name="Ramirez L."/>
            <person name="Pisabarro A.G."/>
            <person name="Kuo A."/>
            <person name="Tritt A."/>
            <person name="Lipzen A."/>
            <person name="He G."/>
            <person name="Yan M."/>
            <person name="Ng V."/>
            <person name="Cullen D."/>
            <person name="Martin F."/>
            <person name="Rosso M.-N."/>
            <person name="Henrissat B."/>
            <person name="Hibbett D."/>
            <person name="Martinez A.T."/>
            <person name="Grigoriev I.V."/>
        </authorList>
    </citation>
    <scope>NUCLEOTIDE SEQUENCE</scope>
    <source>
        <strain evidence="1">CBS 506.95</strain>
    </source>
</reference>
<dbReference type="PANTHER" id="PTHR17901:SF14">
    <property type="entry name" value="MAGNESIUM-DEPENDENT PHOSPHATASE 1"/>
    <property type="match status" value="1"/>
</dbReference>
<dbReference type="AlphaFoldDB" id="A0A9P6EA61"/>
<dbReference type="GO" id="GO:0003993">
    <property type="term" value="F:acid phosphatase activity"/>
    <property type="evidence" value="ECO:0007669"/>
    <property type="project" value="TreeGrafter"/>
</dbReference>
<gene>
    <name evidence="1" type="ORF">CPB83DRAFT_772385</name>
</gene>
<sequence>MSYPKIVAFDTDWTIWKSFLDAAELGKGSNSAPKLEDNIARADRWLLRDKSLALPSLTPDLINDVLKNNAKLAIVSRNPNKALCDRALYYYNTIIPKDDKEWSIIDMVSYDEVVDGRWHFRRIMGWSGSDYSDMLMFDDEAFNNVVKIELGTAFQLVRDKKALTWELYQEGLDAWRRAKKITIPSNVTTPPRRALIGYTGLNKFWIDLVNKREGVVDRTTSYRWGYGLYVADNLGIAKMYHNMEKDIGKDSSVCAVYVKDYDTWARMNKIWVPENTEKPPQMNSGTWFAEETGRNQEDRDAIIAERWGVRTPYALFSRHFWFNRLPIPEGQQRWSEMLLSRQIVRALIEITLLSDDQTLKAGTSPIFQNSVKEWNITVPDGTRKEFLKREEKELYQLMA</sequence>